<keyword evidence="2" id="KW-1185">Reference proteome</keyword>
<dbReference type="OrthoDB" id="9804993at2"/>
<dbReference type="RefSeq" id="WP_099437658.1">
    <property type="nucleotide sequence ID" value="NZ_CP024091.1"/>
</dbReference>
<dbReference type="SUPFAM" id="SSF53474">
    <property type="entry name" value="alpha/beta-Hydrolases"/>
    <property type="match status" value="1"/>
</dbReference>
<evidence type="ECO:0000313" key="1">
    <source>
        <dbReference type="EMBL" id="ATP55713.1"/>
    </source>
</evidence>
<dbReference type="Pfam" id="PF06821">
    <property type="entry name" value="Ser_hydrolase"/>
    <property type="match status" value="1"/>
</dbReference>
<organism evidence="1 2">
    <name type="scientific">Pedobacter ginsengisoli</name>
    <dbReference type="NCBI Taxonomy" id="363852"/>
    <lineage>
        <taxon>Bacteria</taxon>
        <taxon>Pseudomonadati</taxon>
        <taxon>Bacteroidota</taxon>
        <taxon>Sphingobacteriia</taxon>
        <taxon>Sphingobacteriales</taxon>
        <taxon>Sphingobacteriaceae</taxon>
        <taxon>Pedobacter</taxon>
    </lineage>
</organism>
<dbReference type="AlphaFoldDB" id="A0A2D1U296"/>
<reference evidence="1 2" key="1">
    <citation type="submission" date="2017-10" db="EMBL/GenBank/DDBJ databases">
        <title>Whole genome of Pedobacter ginsengisoli T01R-27 isolated from tomato rhizosphere.</title>
        <authorList>
            <person name="Weon H.-Y."/>
            <person name="Lee S.A."/>
            <person name="Sang M.K."/>
            <person name="Song J."/>
        </authorList>
    </citation>
    <scope>NUCLEOTIDE SEQUENCE [LARGE SCALE GENOMIC DNA]</scope>
    <source>
        <strain evidence="1 2">T01R-27</strain>
    </source>
</reference>
<name>A0A2D1U296_9SPHI</name>
<keyword evidence="1" id="KW-0378">Hydrolase</keyword>
<dbReference type="InterPro" id="IPR010662">
    <property type="entry name" value="RBBP9/YdeN"/>
</dbReference>
<dbReference type="InterPro" id="IPR029058">
    <property type="entry name" value="AB_hydrolase_fold"/>
</dbReference>
<proteinExistence type="predicted"/>
<protein>
    <submittedName>
        <fullName evidence="1">Alpha/beta hydrolase</fullName>
    </submittedName>
</protein>
<dbReference type="EMBL" id="CP024091">
    <property type="protein sequence ID" value="ATP55713.1"/>
    <property type="molecule type" value="Genomic_DNA"/>
</dbReference>
<dbReference type="GO" id="GO:0016787">
    <property type="term" value="F:hydrolase activity"/>
    <property type="evidence" value="ECO:0007669"/>
    <property type="project" value="UniProtKB-KW"/>
</dbReference>
<evidence type="ECO:0000313" key="2">
    <source>
        <dbReference type="Proteomes" id="UP000223749"/>
    </source>
</evidence>
<gene>
    <name evidence="1" type="ORF">CPT03_04140</name>
</gene>
<sequence>METKILIIPGLGGSGENHWQTYWSKNFNKAIRIEQENWDEPELKKWLKKLNEAIEKLREPVILVAHSLAVSLVLHWAVKYNNHNIKGALLVAPADVDSAEYTPDVVRGFAPIPLSKLTFPSIVVTSINDPYISLNRAKYFAEQWGSEFINIGEKGHINSDSNLGMWEEGQMILQKLNGSNE</sequence>
<dbReference type="Gene3D" id="3.40.50.1820">
    <property type="entry name" value="alpha/beta hydrolase"/>
    <property type="match status" value="1"/>
</dbReference>
<dbReference type="KEGG" id="pgs:CPT03_04140"/>
<dbReference type="Proteomes" id="UP000223749">
    <property type="component" value="Chromosome"/>
</dbReference>
<accession>A0A2D1U296</accession>